<dbReference type="InterPro" id="IPR032675">
    <property type="entry name" value="LRR_dom_sf"/>
</dbReference>
<name>A0A8R7QU75_TRIUA</name>
<feature type="domain" description="Disease resistance protein winged helix" evidence="10">
    <location>
        <begin position="437"/>
        <end position="507"/>
    </location>
</feature>
<dbReference type="PANTHER" id="PTHR23155">
    <property type="entry name" value="DISEASE RESISTANCE PROTEIN RP"/>
    <property type="match status" value="1"/>
</dbReference>
<evidence type="ECO:0000256" key="3">
    <source>
        <dbReference type="ARBA" id="ARBA00022737"/>
    </source>
</evidence>
<dbReference type="GO" id="GO:0002758">
    <property type="term" value="P:innate immune response-activating signaling pathway"/>
    <property type="evidence" value="ECO:0007669"/>
    <property type="project" value="UniProtKB-ARBA"/>
</dbReference>
<evidence type="ECO:0000256" key="7">
    <source>
        <dbReference type="SAM" id="MobiDB-lite"/>
    </source>
</evidence>
<reference evidence="12" key="2">
    <citation type="submission" date="2018-03" db="EMBL/GenBank/DDBJ databases">
        <title>The Triticum urartu genome reveals the dynamic nature of wheat genome evolution.</title>
        <authorList>
            <person name="Ling H."/>
            <person name="Ma B."/>
            <person name="Shi X."/>
            <person name="Liu H."/>
            <person name="Dong L."/>
            <person name="Sun H."/>
            <person name="Cao Y."/>
            <person name="Gao Q."/>
            <person name="Zheng S."/>
            <person name="Li Y."/>
            <person name="Yu Y."/>
            <person name="Du H."/>
            <person name="Qi M."/>
            <person name="Li Y."/>
            <person name="Yu H."/>
            <person name="Cui Y."/>
            <person name="Wang N."/>
            <person name="Chen C."/>
            <person name="Wu H."/>
            <person name="Zhao Y."/>
            <person name="Zhang J."/>
            <person name="Li Y."/>
            <person name="Zhou W."/>
            <person name="Zhang B."/>
            <person name="Hu W."/>
            <person name="Eijk M."/>
            <person name="Tang J."/>
            <person name="Witsenboer H."/>
            <person name="Zhao S."/>
            <person name="Li Z."/>
            <person name="Zhang A."/>
            <person name="Wang D."/>
            <person name="Liang C."/>
        </authorList>
    </citation>
    <scope>NUCLEOTIDE SEQUENCE [LARGE SCALE GENOMIC DNA]</scope>
    <source>
        <strain evidence="12">cv. G1812</strain>
    </source>
</reference>
<feature type="domain" description="Disease resistance R13L4/SHOC-2-like LRR" evidence="11">
    <location>
        <begin position="719"/>
        <end position="966"/>
    </location>
</feature>
<evidence type="ECO:0000256" key="6">
    <source>
        <dbReference type="ARBA" id="ARBA00023054"/>
    </source>
</evidence>
<feature type="domain" description="Disease resistance R13L4/SHOC-2-like LRR" evidence="11">
    <location>
        <begin position="551"/>
        <end position="663"/>
    </location>
</feature>
<dbReference type="Gene3D" id="1.20.5.4130">
    <property type="match status" value="1"/>
</dbReference>
<evidence type="ECO:0000313" key="12">
    <source>
        <dbReference type="EnsemblPlants" id="TuG1812G0700000453.01.T01"/>
    </source>
</evidence>
<dbReference type="EnsemblPlants" id="TuG1812G0700000453.01.T01">
    <property type="protein sequence ID" value="TuG1812G0700000453.01.T01"/>
    <property type="gene ID" value="TuG1812G0700000453.01"/>
</dbReference>
<accession>A0A8R7QU75</accession>
<keyword evidence="6" id="KW-0175">Coiled coil</keyword>
<keyword evidence="13" id="KW-1185">Reference proteome</keyword>
<evidence type="ECO:0000259" key="9">
    <source>
        <dbReference type="Pfam" id="PF18052"/>
    </source>
</evidence>
<dbReference type="Pfam" id="PF23559">
    <property type="entry name" value="WHD_DRP"/>
    <property type="match status" value="1"/>
</dbReference>
<evidence type="ECO:0000313" key="13">
    <source>
        <dbReference type="Proteomes" id="UP000015106"/>
    </source>
</evidence>
<dbReference type="Gene3D" id="1.10.8.430">
    <property type="entry name" value="Helical domain of apoptotic protease-activating factors"/>
    <property type="match status" value="1"/>
</dbReference>
<evidence type="ECO:0000256" key="2">
    <source>
        <dbReference type="ARBA" id="ARBA00022614"/>
    </source>
</evidence>
<dbReference type="Pfam" id="PF23598">
    <property type="entry name" value="LRR_14"/>
    <property type="match status" value="2"/>
</dbReference>
<feature type="domain" description="Disease resistance N-terminal" evidence="9">
    <location>
        <begin position="12"/>
        <end position="97"/>
    </location>
</feature>
<evidence type="ECO:0000256" key="5">
    <source>
        <dbReference type="ARBA" id="ARBA00022821"/>
    </source>
</evidence>
<evidence type="ECO:0000259" key="11">
    <source>
        <dbReference type="Pfam" id="PF23598"/>
    </source>
</evidence>
<feature type="domain" description="NB-ARC" evidence="8">
    <location>
        <begin position="183"/>
        <end position="347"/>
    </location>
</feature>
<dbReference type="InterPro" id="IPR027417">
    <property type="entry name" value="P-loop_NTPase"/>
</dbReference>
<dbReference type="Gramene" id="TuG1812G0700000453.01.T01">
    <property type="protein sequence ID" value="TuG1812G0700000453.01.T01"/>
    <property type="gene ID" value="TuG1812G0700000453.01"/>
</dbReference>
<dbReference type="InterPro" id="IPR036388">
    <property type="entry name" value="WH-like_DNA-bd_sf"/>
</dbReference>
<evidence type="ECO:0000256" key="1">
    <source>
        <dbReference type="ARBA" id="ARBA00008894"/>
    </source>
</evidence>
<dbReference type="Pfam" id="PF00931">
    <property type="entry name" value="NB-ARC"/>
    <property type="match status" value="1"/>
</dbReference>
<dbReference type="Gene3D" id="1.10.10.10">
    <property type="entry name" value="Winged helix-like DNA-binding domain superfamily/Winged helix DNA-binding domain"/>
    <property type="match status" value="1"/>
</dbReference>
<keyword evidence="5" id="KW-0611">Plant defense</keyword>
<reference evidence="13" key="1">
    <citation type="journal article" date="2013" name="Nature">
        <title>Draft genome of the wheat A-genome progenitor Triticum urartu.</title>
        <authorList>
            <person name="Ling H.Q."/>
            <person name="Zhao S."/>
            <person name="Liu D."/>
            <person name="Wang J."/>
            <person name="Sun H."/>
            <person name="Zhang C."/>
            <person name="Fan H."/>
            <person name="Li D."/>
            <person name="Dong L."/>
            <person name="Tao Y."/>
            <person name="Gao C."/>
            <person name="Wu H."/>
            <person name="Li Y."/>
            <person name="Cui Y."/>
            <person name="Guo X."/>
            <person name="Zheng S."/>
            <person name="Wang B."/>
            <person name="Yu K."/>
            <person name="Liang Q."/>
            <person name="Yang W."/>
            <person name="Lou X."/>
            <person name="Chen J."/>
            <person name="Feng M."/>
            <person name="Jian J."/>
            <person name="Zhang X."/>
            <person name="Luo G."/>
            <person name="Jiang Y."/>
            <person name="Liu J."/>
            <person name="Wang Z."/>
            <person name="Sha Y."/>
            <person name="Zhang B."/>
            <person name="Wu H."/>
            <person name="Tang D."/>
            <person name="Shen Q."/>
            <person name="Xue P."/>
            <person name="Zou S."/>
            <person name="Wang X."/>
            <person name="Liu X."/>
            <person name="Wang F."/>
            <person name="Yang Y."/>
            <person name="An X."/>
            <person name="Dong Z."/>
            <person name="Zhang K."/>
            <person name="Zhang X."/>
            <person name="Luo M.C."/>
            <person name="Dvorak J."/>
            <person name="Tong Y."/>
            <person name="Wang J."/>
            <person name="Yang H."/>
            <person name="Li Z."/>
            <person name="Wang D."/>
            <person name="Zhang A."/>
            <person name="Wang J."/>
        </authorList>
    </citation>
    <scope>NUCLEOTIDE SEQUENCE</scope>
    <source>
        <strain evidence="13">cv. G1812</strain>
    </source>
</reference>
<keyword evidence="4" id="KW-0547">Nucleotide-binding</keyword>
<dbReference type="InterPro" id="IPR058922">
    <property type="entry name" value="WHD_DRP"/>
</dbReference>
<protein>
    <recommendedName>
        <fullName evidence="14">Disease resistance protein RPM1</fullName>
    </recommendedName>
</protein>
<dbReference type="Gene3D" id="3.40.50.300">
    <property type="entry name" value="P-loop containing nucleotide triphosphate hydrolases"/>
    <property type="match status" value="1"/>
</dbReference>
<dbReference type="Gene3D" id="3.80.10.10">
    <property type="entry name" value="Ribonuclease Inhibitor"/>
    <property type="match status" value="2"/>
</dbReference>
<dbReference type="AlphaFoldDB" id="A0A8R7QU75"/>
<evidence type="ECO:0000256" key="4">
    <source>
        <dbReference type="ARBA" id="ARBA00022741"/>
    </source>
</evidence>
<dbReference type="CDD" id="cd14798">
    <property type="entry name" value="RX-CC_like"/>
    <property type="match status" value="1"/>
</dbReference>
<dbReference type="SUPFAM" id="SSF52058">
    <property type="entry name" value="L domain-like"/>
    <property type="match status" value="1"/>
</dbReference>
<proteinExistence type="inferred from homology"/>
<dbReference type="InterPro" id="IPR042197">
    <property type="entry name" value="Apaf_helical"/>
</dbReference>
<dbReference type="GO" id="GO:0009626">
    <property type="term" value="P:plant-type hypersensitive response"/>
    <property type="evidence" value="ECO:0007669"/>
    <property type="project" value="UniProtKB-ARBA"/>
</dbReference>
<evidence type="ECO:0008006" key="14">
    <source>
        <dbReference type="Google" id="ProtNLM"/>
    </source>
</evidence>
<dbReference type="PRINTS" id="PR00364">
    <property type="entry name" value="DISEASERSIST"/>
</dbReference>
<keyword evidence="3" id="KW-0677">Repeat</keyword>
<comment type="similarity">
    <text evidence="1">Belongs to the disease resistance NB-LRR family.</text>
</comment>
<dbReference type="GO" id="GO:0042742">
    <property type="term" value="P:defense response to bacterium"/>
    <property type="evidence" value="ECO:0007669"/>
    <property type="project" value="UniProtKB-ARBA"/>
</dbReference>
<sequence>MAETVLSMARTVLRSAVGMAASAAAAEMGLLVGVRKDIWFIKDELETIQAFLEVAEAIKKKDALLKVWAKQVRDLSYNIEDCLSEFMVHVGSQSLAQRLTKLKDRHEIAMRIRDLKSRVEEVSIRNTRYSFIKMEAVNNIEEVNSYKEDVRSHSANNIDETELVGFSKPKVELIKLMDVNTAEGNAKVICVVGMGGLGKTTLARKIYDSEEDIVKKFPSRAWITVSQSFNKIGVLKDMINQLLGGDSLKICLNGLEGKVVQVEDLTKYLTTWLKYNRYFIILDDLWTIDAWKWINDIVFSGSNIKGSRIIVTTRDIGLAKECTLESLIYHLKPLEPVDATTLLLRKSRRTHEDMGKDENFKDIVEQLVKKCGCLPLAVLTIGGILATKRLGDWEFVYNQLPSELESNPSLEVMRRMVTLSYSHLPSHLKSCFLYLSIFPEDYEIKRRRLIERWIAEGFVKSRVGWNIEDVGKSYFNELINRSMIEPSRVSIEGNVKSCRVHDIMRDVMVSISRDENFVYLAGENVTSVAENFRHVAFHGRSNNDLGMDWCHVRSLTMFSERPKELPPSLCSPNLRMLRALDLEGAQFRVTEKDISNIGVLRHLKYVNLSYPKGYSNIYKLPRCIGKLQGLQILDIRDTYISTLPVQVSKLRSLRSLRCCKNKVHSNFGQHSPSEQLAKIRPPPVPMIVTPVYGPPQGNRAKVVSGVQMAYSSRWFESPGVSLPRGIGNLKELLILEVVDITRTSGKAVEEMGDLTQLRKLSVVTQGATDEKCKILCAAIQKLSSLRSLRIEANGRGSGHGTLEWLHFVLSPPPLLKTLNLVGSLGAEMPAWVGSLMHLVKVYFEYNQLKEESKTLQILGELPNLTLFRLGWDSYVGDKLVFKAEAFPSLMTLDIWGLNQPRQLAFEKGTSPKLERLQISGVLLRLGIIGIKHLPSLKEIALGDFAHVANLAMLRNEVDIHPNRPVLRLAEGRTSHDLGRIPRGSNVEVIEENEELEPPQIHEPAETGDTSSQTSTSGSDRSAYFSHSIKLLLVL</sequence>
<organism evidence="12 13">
    <name type="scientific">Triticum urartu</name>
    <name type="common">Red wild einkorn</name>
    <name type="synonym">Crithodium urartu</name>
    <dbReference type="NCBI Taxonomy" id="4572"/>
    <lineage>
        <taxon>Eukaryota</taxon>
        <taxon>Viridiplantae</taxon>
        <taxon>Streptophyta</taxon>
        <taxon>Embryophyta</taxon>
        <taxon>Tracheophyta</taxon>
        <taxon>Spermatophyta</taxon>
        <taxon>Magnoliopsida</taxon>
        <taxon>Liliopsida</taxon>
        <taxon>Poales</taxon>
        <taxon>Poaceae</taxon>
        <taxon>BOP clade</taxon>
        <taxon>Pooideae</taxon>
        <taxon>Triticodae</taxon>
        <taxon>Triticeae</taxon>
        <taxon>Triticinae</taxon>
        <taxon>Triticum</taxon>
    </lineage>
</organism>
<dbReference type="InterPro" id="IPR044974">
    <property type="entry name" value="Disease_R_plants"/>
</dbReference>
<dbReference type="InterPro" id="IPR055414">
    <property type="entry name" value="LRR_R13L4/SHOC2-like"/>
</dbReference>
<dbReference type="InterPro" id="IPR002182">
    <property type="entry name" value="NB-ARC"/>
</dbReference>
<dbReference type="FunFam" id="1.10.10.10:FF:000322">
    <property type="entry name" value="Probable disease resistance protein At1g63360"/>
    <property type="match status" value="1"/>
</dbReference>
<reference evidence="12" key="3">
    <citation type="submission" date="2022-06" db="UniProtKB">
        <authorList>
            <consortium name="EnsemblPlants"/>
        </authorList>
    </citation>
    <scope>IDENTIFICATION</scope>
</reference>
<dbReference type="Proteomes" id="UP000015106">
    <property type="component" value="Chromosome 7"/>
</dbReference>
<dbReference type="PANTHER" id="PTHR23155:SF963">
    <property type="entry name" value="OS06G0287000 PROTEIN"/>
    <property type="match status" value="1"/>
</dbReference>
<dbReference type="SUPFAM" id="SSF52540">
    <property type="entry name" value="P-loop containing nucleoside triphosphate hydrolases"/>
    <property type="match status" value="1"/>
</dbReference>
<keyword evidence="2" id="KW-0433">Leucine-rich repeat</keyword>
<evidence type="ECO:0000259" key="10">
    <source>
        <dbReference type="Pfam" id="PF23559"/>
    </source>
</evidence>
<dbReference type="GO" id="GO:0043531">
    <property type="term" value="F:ADP binding"/>
    <property type="evidence" value="ECO:0007669"/>
    <property type="project" value="InterPro"/>
</dbReference>
<feature type="compositionally biased region" description="Low complexity" evidence="7">
    <location>
        <begin position="1006"/>
        <end position="1020"/>
    </location>
</feature>
<evidence type="ECO:0000259" key="8">
    <source>
        <dbReference type="Pfam" id="PF00931"/>
    </source>
</evidence>
<dbReference type="InterPro" id="IPR038005">
    <property type="entry name" value="RX-like_CC"/>
</dbReference>
<dbReference type="Pfam" id="PF18052">
    <property type="entry name" value="Rx_N"/>
    <property type="match status" value="1"/>
</dbReference>
<feature type="region of interest" description="Disordered" evidence="7">
    <location>
        <begin position="993"/>
        <end position="1020"/>
    </location>
</feature>
<dbReference type="InterPro" id="IPR041118">
    <property type="entry name" value="Rx_N"/>
</dbReference>